<feature type="transmembrane region" description="Helical" evidence="7">
    <location>
        <begin position="15"/>
        <end position="36"/>
    </location>
</feature>
<name>A0A6L7ITX4_9ACTN</name>
<keyword evidence="5 7" id="KW-1133">Transmembrane helix</keyword>
<dbReference type="KEGG" id="egd:GS424_011975"/>
<dbReference type="Pfam" id="PF00528">
    <property type="entry name" value="BPD_transp_1"/>
    <property type="match status" value="1"/>
</dbReference>
<dbReference type="PROSITE" id="PS50928">
    <property type="entry name" value="ABC_TM1"/>
    <property type="match status" value="1"/>
</dbReference>
<keyword evidence="6 7" id="KW-0472">Membrane</keyword>
<evidence type="ECO:0000256" key="1">
    <source>
        <dbReference type="ARBA" id="ARBA00004651"/>
    </source>
</evidence>
<evidence type="ECO:0000259" key="8">
    <source>
        <dbReference type="PROSITE" id="PS50928"/>
    </source>
</evidence>
<evidence type="ECO:0000256" key="4">
    <source>
        <dbReference type="ARBA" id="ARBA00022692"/>
    </source>
</evidence>
<organism evidence="9 10">
    <name type="scientific">Eggerthella guodeyinii</name>
    <dbReference type="NCBI Taxonomy" id="2690837"/>
    <lineage>
        <taxon>Bacteria</taxon>
        <taxon>Bacillati</taxon>
        <taxon>Actinomycetota</taxon>
        <taxon>Coriobacteriia</taxon>
        <taxon>Eggerthellales</taxon>
        <taxon>Eggerthellaceae</taxon>
        <taxon>Eggerthella</taxon>
    </lineage>
</organism>
<dbReference type="SUPFAM" id="SSF160964">
    <property type="entry name" value="MalF N-terminal region-like"/>
    <property type="match status" value="1"/>
</dbReference>
<evidence type="ECO:0000256" key="2">
    <source>
        <dbReference type="ARBA" id="ARBA00022448"/>
    </source>
</evidence>
<keyword evidence="2 7" id="KW-0813">Transport</keyword>
<dbReference type="PANTHER" id="PTHR43227:SF8">
    <property type="entry name" value="DIACETYLCHITOBIOSE UPTAKE SYSTEM PERMEASE PROTEIN DASB"/>
    <property type="match status" value="1"/>
</dbReference>
<dbReference type="CDD" id="cd06261">
    <property type="entry name" value="TM_PBP2"/>
    <property type="match status" value="1"/>
</dbReference>
<feature type="domain" description="ABC transmembrane type-1" evidence="8">
    <location>
        <begin position="70"/>
        <end position="279"/>
    </location>
</feature>
<protein>
    <submittedName>
        <fullName evidence="9">Sugar ABC transporter permease</fullName>
    </submittedName>
</protein>
<comment type="similarity">
    <text evidence="7">Belongs to the binding-protein-dependent transport system permease family.</text>
</comment>
<evidence type="ECO:0000256" key="3">
    <source>
        <dbReference type="ARBA" id="ARBA00022475"/>
    </source>
</evidence>
<dbReference type="RefSeq" id="WP_160942794.1">
    <property type="nucleotide sequence ID" value="NZ_CP063310.1"/>
</dbReference>
<reference evidence="9 10" key="1">
    <citation type="submission" date="2020-10" db="EMBL/GenBank/DDBJ databases">
        <title>Eggerthella sp. nov., isolated from human feces.</title>
        <authorList>
            <person name="Yajun G."/>
        </authorList>
    </citation>
    <scope>NUCLEOTIDE SEQUENCE [LARGE SCALE GENOMIC DNA]</scope>
    <source>
        <strain evidence="9 10">HF-1101</strain>
    </source>
</reference>
<feature type="transmembrane region" description="Helical" evidence="7">
    <location>
        <begin position="107"/>
        <end position="128"/>
    </location>
</feature>
<sequence length="291" mass="30862">MRVKPLRPSIVQRGAGAAFLAPSLIGLAIFFVAPFVDVARRSFTNTSGERFVGLDNYATVLGNDAFALAAGNTARFVLVCIPLLLALSLAIAVALRKATPFRRFMKASLLVPLAIPAFTAALLIDVFFNAEGIVNGMLSALGGEPAAWLSGDAALFVLVADYVWRNLGYCVILWLAALSGIPASLYEAARIDGAGAWLTARRITLPLVVPSCFVVATLAVINAFKVYREAYLVAGSYPPESIYLVGHVFNNWFASLSVGKLAAGGMLLSLVLLAVVGLLFRAWGKQGGGRR</sequence>
<feature type="transmembrane region" description="Helical" evidence="7">
    <location>
        <begin position="76"/>
        <end position="95"/>
    </location>
</feature>
<dbReference type="GO" id="GO:0005886">
    <property type="term" value="C:plasma membrane"/>
    <property type="evidence" value="ECO:0007669"/>
    <property type="project" value="UniProtKB-SubCell"/>
</dbReference>
<evidence type="ECO:0000313" key="10">
    <source>
        <dbReference type="Proteomes" id="UP000478463"/>
    </source>
</evidence>
<dbReference type="InterPro" id="IPR050809">
    <property type="entry name" value="UgpAE/MalFG_permease"/>
</dbReference>
<gene>
    <name evidence="9" type="ORF">GS424_011975</name>
</gene>
<dbReference type="GO" id="GO:0055085">
    <property type="term" value="P:transmembrane transport"/>
    <property type="evidence" value="ECO:0007669"/>
    <property type="project" value="InterPro"/>
</dbReference>
<keyword evidence="4 7" id="KW-0812">Transmembrane</keyword>
<evidence type="ECO:0000313" key="9">
    <source>
        <dbReference type="EMBL" id="QOS67236.1"/>
    </source>
</evidence>
<keyword evidence="3" id="KW-1003">Cell membrane</keyword>
<dbReference type="SUPFAM" id="SSF161098">
    <property type="entry name" value="MetI-like"/>
    <property type="match status" value="1"/>
</dbReference>
<evidence type="ECO:0000256" key="6">
    <source>
        <dbReference type="ARBA" id="ARBA00023136"/>
    </source>
</evidence>
<dbReference type="InterPro" id="IPR035906">
    <property type="entry name" value="MetI-like_sf"/>
</dbReference>
<comment type="subcellular location">
    <subcellularLocation>
        <location evidence="1 7">Cell membrane</location>
        <topology evidence="1 7">Multi-pass membrane protein</topology>
    </subcellularLocation>
</comment>
<proteinExistence type="inferred from homology"/>
<dbReference type="Proteomes" id="UP000478463">
    <property type="component" value="Chromosome"/>
</dbReference>
<dbReference type="InterPro" id="IPR000515">
    <property type="entry name" value="MetI-like"/>
</dbReference>
<feature type="transmembrane region" description="Helical" evidence="7">
    <location>
        <begin position="261"/>
        <end position="283"/>
    </location>
</feature>
<evidence type="ECO:0000256" key="5">
    <source>
        <dbReference type="ARBA" id="ARBA00022989"/>
    </source>
</evidence>
<dbReference type="EMBL" id="CP063310">
    <property type="protein sequence ID" value="QOS67236.1"/>
    <property type="molecule type" value="Genomic_DNA"/>
</dbReference>
<dbReference type="AlphaFoldDB" id="A0A6L7ITX4"/>
<feature type="transmembrane region" description="Helical" evidence="7">
    <location>
        <begin position="166"/>
        <end position="186"/>
    </location>
</feature>
<dbReference type="PANTHER" id="PTHR43227">
    <property type="entry name" value="BLL4140 PROTEIN"/>
    <property type="match status" value="1"/>
</dbReference>
<evidence type="ECO:0000256" key="7">
    <source>
        <dbReference type="RuleBase" id="RU363032"/>
    </source>
</evidence>
<feature type="transmembrane region" description="Helical" evidence="7">
    <location>
        <begin position="207"/>
        <end position="227"/>
    </location>
</feature>
<dbReference type="Gene3D" id="1.10.3720.10">
    <property type="entry name" value="MetI-like"/>
    <property type="match status" value="1"/>
</dbReference>
<accession>A0A6L7ITX4</accession>